<reference evidence="8" key="1">
    <citation type="submission" date="2021-04" db="EMBL/GenBank/DDBJ databases">
        <title>Taxonomic assessment of Weissella genus.</title>
        <authorList>
            <person name="Fanelli F."/>
            <person name="Chieffi D."/>
            <person name="Dell'Aquila A."/>
            <person name="Gyu-Sung C."/>
            <person name="Franz C.M.A.P."/>
            <person name="Fusco V."/>
        </authorList>
    </citation>
    <scope>NUCLEOTIDE SEQUENCE</scope>
    <source>
        <strain evidence="8">LMG 25373</strain>
    </source>
</reference>
<gene>
    <name evidence="8" type="primary">gpsB</name>
    <name evidence="8" type="ORF">KAK10_08925</name>
</gene>
<evidence type="ECO:0000256" key="5">
    <source>
        <dbReference type="ARBA" id="ARBA00023054"/>
    </source>
</evidence>
<dbReference type="EMBL" id="JAGMVS010000074">
    <property type="protein sequence ID" value="MCM2438021.1"/>
    <property type="molecule type" value="Genomic_DNA"/>
</dbReference>
<evidence type="ECO:0000313" key="9">
    <source>
        <dbReference type="Proteomes" id="UP001057481"/>
    </source>
</evidence>
<evidence type="ECO:0000256" key="6">
    <source>
        <dbReference type="ARBA" id="ARBA00023306"/>
    </source>
</evidence>
<evidence type="ECO:0000313" key="8">
    <source>
        <dbReference type="EMBL" id="MCM2438021.1"/>
    </source>
</evidence>
<dbReference type="PANTHER" id="PTHR35794">
    <property type="entry name" value="CELL DIVISION PROTEIN DIVIVA"/>
    <property type="match status" value="1"/>
</dbReference>
<keyword evidence="3 8" id="KW-0132">Cell division</keyword>
<keyword evidence="5 7" id="KW-0175">Coiled coil</keyword>
<dbReference type="NCBIfam" id="TIGR03544">
    <property type="entry name" value="DivI1A_domain"/>
    <property type="match status" value="1"/>
</dbReference>
<keyword evidence="9" id="KW-1185">Reference proteome</keyword>
<feature type="coiled-coil region" evidence="7">
    <location>
        <begin position="34"/>
        <end position="75"/>
    </location>
</feature>
<organism evidence="8 9">
    <name type="scientific">Periweissella beninensis</name>
    <dbReference type="NCBI Taxonomy" id="504936"/>
    <lineage>
        <taxon>Bacteria</taxon>
        <taxon>Bacillati</taxon>
        <taxon>Bacillota</taxon>
        <taxon>Bacilli</taxon>
        <taxon>Lactobacillales</taxon>
        <taxon>Lactobacillaceae</taxon>
        <taxon>Periweissella</taxon>
    </lineage>
</organism>
<comment type="caution">
    <text evidence="8">The sequence shown here is derived from an EMBL/GenBank/DDBJ whole genome shotgun (WGS) entry which is preliminary data.</text>
</comment>
<evidence type="ECO:0000256" key="1">
    <source>
        <dbReference type="ARBA" id="ARBA00004496"/>
    </source>
</evidence>
<dbReference type="Gene3D" id="6.10.250.660">
    <property type="match status" value="1"/>
</dbReference>
<keyword evidence="4" id="KW-0133">Cell shape</keyword>
<dbReference type="PIRSF" id="PIRSF029938">
    <property type="entry name" value="UCP029938"/>
    <property type="match status" value="1"/>
</dbReference>
<proteinExistence type="predicted"/>
<sequence>MENLRLTPQDILKKEFKPKRMGVGFDPNDVDTFLDEIMKDYDTFNKNQVELQNENRKLRAQIEELNRQLAAASSQKSVSQPTTGATNMDILKRLSNLERRVFGSQVDYQQNSGSHIL</sequence>
<comment type="subcellular location">
    <subcellularLocation>
        <location evidence="1">Cytoplasm</location>
    </subcellularLocation>
</comment>
<dbReference type="InterPro" id="IPR007793">
    <property type="entry name" value="DivIVA_fam"/>
</dbReference>
<evidence type="ECO:0000256" key="3">
    <source>
        <dbReference type="ARBA" id="ARBA00022618"/>
    </source>
</evidence>
<dbReference type="PANTHER" id="PTHR35794:SF1">
    <property type="entry name" value="CELL CYCLE PROTEIN GPSB"/>
    <property type="match status" value="1"/>
</dbReference>
<dbReference type="Pfam" id="PF05103">
    <property type="entry name" value="DivIVA"/>
    <property type="match status" value="1"/>
</dbReference>
<accession>A0ABT0VJL4</accession>
<evidence type="ECO:0000256" key="7">
    <source>
        <dbReference type="SAM" id="Coils"/>
    </source>
</evidence>
<name>A0ABT0VJL4_9LACO</name>
<protein>
    <submittedName>
        <fullName evidence="8">Cell division regulator GpsB</fullName>
    </submittedName>
</protein>
<dbReference type="NCBIfam" id="NF010725">
    <property type="entry name" value="PRK14127.1"/>
    <property type="match status" value="1"/>
</dbReference>
<keyword evidence="2" id="KW-0963">Cytoplasm</keyword>
<dbReference type="InterPro" id="IPR019933">
    <property type="entry name" value="DivIVA_domain"/>
</dbReference>
<evidence type="ECO:0000256" key="2">
    <source>
        <dbReference type="ARBA" id="ARBA00022490"/>
    </source>
</evidence>
<keyword evidence="6" id="KW-0131">Cell cycle</keyword>
<dbReference type="InterPro" id="IPR011229">
    <property type="entry name" value="Cell_cycle_GpsB"/>
</dbReference>
<evidence type="ECO:0000256" key="4">
    <source>
        <dbReference type="ARBA" id="ARBA00022960"/>
    </source>
</evidence>
<dbReference type="Proteomes" id="UP001057481">
    <property type="component" value="Unassembled WGS sequence"/>
</dbReference>
<dbReference type="GO" id="GO:0051301">
    <property type="term" value="P:cell division"/>
    <property type="evidence" value="ECO:0007669"/>
    <property type="project" value="UniProtKB-KW"/>
</dbReference>
<dbReference type="RefSeq" id="WP_205143928.1">
    <property type="nucleotide sequence ID" value="NZ_JAFBDN010000014.1"/>
</dbReference>